<accession>A0A381W0B5</accession>
<dbReference type="AlphaFoldDB" id="A0A381W0B5"/>
<reference evidence="1" key="1">
    <citation type="submission" date="2018-05" db="EMBL/GenBank/DDBJ databases">
        <authorList>
            <person name="Lanie J.A."/>
            <person name="Ng W.-L."/>
            <person name="Kazmierczak K.M."/>
            <person name="Andrzejewski T.M."/>
            <person name="Davidsen T.M."/>
            <person name="Wayne K.J."/>
            <person name="Tettelin H."/>
            <person name="Glass J.I."/>
            <person name="Rusch D."/>
            <person name="Podicherti R."/>
            <person name="Tsui H.-C.T."/>
            <person name="Winkler M.E."/>
        </authorList>
    </citation>
    <scope>NUCLEOTIDE SEQUENCE</scope>
</reference>
<gene>
    <name evidence="1" type="ORF">METZ01_LOCUS98181</name>
</gene>
<protein>
    <submittedName>
        <fullName evidence="1">Uncharacterized protein</fullName>
    </submittedName>
</protein>
<evidence type="ECO:0000313" key="1">
    <source>
        <dbReference type="EMBL" id="SVA45327.1"/>
    </source>
</evidence>
<sequence>MNKYSETNSGSETINIGKKNILLSEEPLTLLMKK</sequence>
<proteinExistence type="predicted"/>
<organism evidence="1">
    <name type="scientific">marine metagenome</name>
    <dbReference type="NCBI Taxonomy" id="408172"/>
    <lineage>
        <taxon>unclassified sequences</taxon>
        <taxon>metagenomes</taxon>
        <taxon>ecological metagenomes</taxon>
    </lineage>
</organism>
<feature type="non-terminal residue" evidence="1">
    <location>
        <position position="34"/>
    </location>
</feature>
<name>A0A381W0B5_9ZZZZ</name>
<dbReference type="EMBL" id="UINC01010167">
    <property type="protein sequence ID" value="SVA45327.1"/>
    <property type="molecule type" value="Genomic_DNA"/>
</dbReference>